<dbReference type="PROSITE" id="PS51257">
    <property type="entry name" value="PROKAR_LIPOPROTEIN"/>
    <property type="match status" value="1"/>
</dbReference>
<protein>
    <recommendedName>
        <fullName evidence="2">F5/8 type C domain-containing protein</fullName>
    </recommendedName>
</protein>
<sequence length="344" mass="38375">MKYIELKQLGRLAVCALVIGAFAACSDEENLLEGQAVYLTTGVYPNSEMKWEVIQTPLDSKCEYSECKFPVRITFPASSDITVSVELDNNGIDTYNQVHGTAYEKPADGSYQLKKNTVTIKAGTYESADSIHLSVTDFSKLKATKGHGFALRLSNISNKQVELSANMNYLFLLLKNEFQNLDPEATKIEGEYAPTDGWSFTANPSNMEKTIQKAFDGDMTTKWNYYFYSEVNDPNFIINLGKSLTIKGFAVDPNYNKSYYGSSIPYPYNLKDVTVSISDDGVNWISQGRMVVSALPKEASAENPVVSVIKFYVPVTTQYIKLGIPNCWNGSRPDIYIAEFHVVL</sequence>
<keyword evidence="1" id="KW-0732">Signal</keyword>
<dbReference type="Gene3D" id="2.60.120.260">
    <property type="entry name" value="Galactose-binding domain-like"/>
    <property type="match status" value="1"/>
</dbReference>
<evidence type="ECO:0000259" key="2">
    <source>
        <dbReference type="PROSITE" id="PS50022"/>
    </source>
</evidence>
<accession>A0A401LSC8</accession>
<evidence type="ECO:0000313" key="3">
    <source>
        <dbReference type="EMBL" id="GCB34353.1"/>
    </source>
</evidence>
<evidence type="ECO:0000256" key="1">
    <source>
        <dbReference type="SAM" id="SignalP"/>
    </source>
</evidence>
<feature type="domain" description="F5/8 type C" evidence="2">
    <location>
        <begin position="181"/>
        <end position="322"/>
    </location>
</feature>
<dbReference type="Gene3D" id="2.60.40.1740">
    <property type="entry name" value="hypothetical protein (bacova_03559)"/>
    <property type="match status" value="1"/>
</dbReference>
<dbReference type="PROSITE" id="PS50022">
    <property type="entry name" value="FA58C_3"/>
    <property type="match status" value="1"/>
</dbReference>
<proteinExistence type="predicted"/>
<dbReference type="RefSeq" id="WP_125040560.1">
    <property type="nucleotide sequence ID" value="NZ_BHWB01000003.1"/>
</dbReference>
<feature type="chain" id="PRO_5019095660" description="F5/8 type C domain-containing protein" evidence="1">
    <location>
        <begin position="24"/>
        <end position="344"/>
    </location>
</feature>
<dbReference type="EMBL" id="BHWB01000003">
    <property type="protein sequence ID" value="GCB34353.1"/>
    <property type="molecule type" value="Genomic_DNA"/>
</dbReference>
<dbReference type="InterPro" id="IPR000421">
    <property type="entry name" value="FA58C"/>
</dbReference>
<name>A0A401LSC8_9BACE</name>
<dbReference type="InterPro" id="IPR013728">
    <property type="entry name" value="BT_3987-like_N"/>
</dbReference>
<evidence type="ECO:0000313" key="4">
    <source>
        <dbReference type="Proteomes" id="UP000288079"/>
    </source>
</evidence>
<organism evidence="3 4">
    <name type="scientific">Bacteroides faecalis</name>
    <dbReference type="NCBI Taxonomy" id="2447885"/>
    <lineage>
        <taxon>Bacteria</taxon>
        <taxon>Pseudomonadati</taxon>
        <taxon>Bacteroidota</taxon>
        <taxon>Bacteroidia</taxon>
        <taxon>Bacteroidales</taxon>
        <taxon>Bacteroidaceae</taxon>
        <taxon>Bacteroides</taxon>
    </lineage>
</organism>
<keyword evidence="4" id="KW-1185">Reference proteome</keyword>
<dbReference type="OrthoDB" id="1046148at2"/>
<dbReference type="Proteomes" id="UP000288079">
    <property type="component" value="Unassembled WGS sequence"/>
</dbReference>
<comment type="caution">
    <text evidence="3">The sequence shown here is derived from an EMBL/GenBank/DDBJ whole genome shotgun (WGS) entry which is preliminary data.</text>
</comment>
<dbReference type="Pfam" id="PF00754">
    <property type="entry name" value="F5_F8_type_C"/>
    <property type="match status" value="1"/>
</dbReference>
<gene>
    <name evidence="3" type="ORF">KGMB02408_12980</name>
</gene>
<feature type="signal peptide" evidence="1">
    <location>
        <begin position="1"/>
        <end position="23"/>
    </location>
</feature>
<reference evidence="3 4" key="1">
    <citation type="submission" date="2018-10" db="EMBL/GenBank/DDBJ databases">
        <title>Draft Genome Sequence of Bacteroides sp. KCTC 15687.</title>
        <authorList>
            <person name="Yu S.Y."/>
            <person name="Kim J.S."/>
            <person name="Oh B.S."/>
            <person name="Park S.H."/>
            <person name="Kang S.W."/>
            <person name="Park J.E."/>
            <person name="Choi S.H."/>
            <person name="Han K.I."/>
            <person name="Lee K.C."/>
            <person name="Eom M.K."/>
            <person name="Suh M.K."/>
            <person name="Lee D.H."/>
            <person name="Yoon H."/>
            <person name="Kim B."/>
            <person name="Yang S.J."/>
            <person name="Lee J.S."/>
            <person name="Lee J.H."/>
        </authorList>
    </citation>
    <scope>NUCLEOTIDE SEQUENCE [LARGE SCALE GENOMIC DNA]</scope>
    <source>
        <strain evidence="3 4">KCTC 15687</strain>
    </source>
</reference>
<dbReference type="InterPro" id="IPR008979">
    <property type="entry name" value="Galactose-bd-like_sf"/>
</dbReference>
<dbReference type="SUPFAM" id="SSF49785">
    <property type="entry name" value="Galactose-binding domain-like"/>
    <property type="match status" value="1"/>
</dbReference>
<dbReference type="Pfam" id="PF08522">
    <property type="entry name" value="BT_3987-like_N"/>
    <property type="match status" value="1"/>
</dbReference>
<dbReference type="AlphaFoldDB" id="A0A401LSC8"/>